<feature type="transmembrane region" description="Helical" evidence="6">
    <location>
        <begin position="475"/>
        <end position="496"/>
    </location>
</feature>
<name>A0A0G4HD08_9ALVE</name>
<feature type="compositionally biased region" description="Low complexity" evidence="5">
    <location>
        <begin position="530"/>
        <end position="545"/>
    </location>
</feature>
<evidence type="ECO:0000256" key="2">
    <source>
        <dbReference type="ARBA" id="ARBA00022692"/>
    </source>
</evidence>
<feature type="transmembrane region" description="Helical" evidence="6">
    <location>
        <begin position="102"/>
        <end position="129"/>
    </location>
</feature>
<dbReference type="GO" id="GO:0016020">
    <property type="term" value="C:membrane"/>
    <property type="evidence" value="ECO:0007669"/>
    <property type="project" value="UniProtKB-SubCell"/>
</dbReference>
<evidence type="ECO:0000259" key="7">
    <source>
        <dbReference type="Pfam" id="PF01490"/>
    </source>
</evidence>
<feature type="transmembrane region" description="Helical" evidence="6">
    <location>
        <begin position="358"/>
        <end position="384"/>
    </location>
</feature>
<evidence type="ECO:0000256" key="5">
    <source>
        <dbReference type="SAM" id="MobiDB-lite"/>
    </source>
</evidence>
<feature type="transmembrane region" description="Helical" evidence="6">
    <location>
        <begin position="322"/>
        <end position="346"/>
    </location>
</feature>
<accession>A0A0G4HD08</accession>
<feature type="domain" description="Amino acid transporter transmembrane" evidence="7">
    <location>
        <begin position="79"/>
        <end position="134"/>
    </location>
</feature>
<evidence type="ECO:0000313" key="8">
    <source>
        <dbReference type="EMBL" id="CEM41743.1"/>
    </source>
</evidence>
<evidence type="ECO:0000256" key="6">
    <source>
        <dbReference type="SAM" id="Phobius"/>
    </source>
</evidence>
<feature type="transmembrane region" description="Helical" evidence="6">
    <location>
        <begin position="252"/>
        <end position="269"/>
    </location>
</feature>
<sequence length="634" mass="66149">MCTMYPSSLTTKAVLMQVTGQLLEEGLGSTAPAPGDTMTPPNVGCVSKREQGAHGICIDGSTTASENQSTAHQPRPLALWEAALHLIKGNLGPGLIAMPLQFAIVGPGVGLCVLALVALQGLFCMWLLVKTQQRAMKCRAVRARLHSSRSLSVGSPPSSPQCGSGSSSPSDSPVAALNFESESNFNSVPSITPTPLTFEDLGCLAFGGAGRFAVESFILGLQLGICSIYISLVAENLMKPLPGGYVFPFVDRWHAVLSAYVPCLLLSLLPDLSGLWPISTFGTCAMLLALGSAAGAAIYQLTLVGEMPALMPSGPSDSHRPLFLSFASCAAATFYAFEGMSIVIPIGNAVDKALTPRYPSIVLGAMGFVAVFFAVVAAVTAMAFPELAGEDEASITAFLASRYAGTDTVGTFFASCNLVVTAAVLATFPLQLTPAAFLLDSKFRLTSLHARLLSRILITTFCCLLVLLVEDLAVLINLVGAVTNTALALLPAVIHARFLLALPGFRDADTAAVHSHSGVPERPRSPSPPSASLLEPLELEAPSAESPDRLPPGTGSANPLMEHTAGPRPSELVEGPPQAVSHERPFSCAECLSLLADGVVVVFCVGLMVSGVAAEAWALAKHHEGAEHMQIARL</sequence>
<protein>
    <recommendedName>
        <fullName evidence="7">Amino acid transporter transmembrane domain-containing protein</fullName>
    </recommendedName>
</protein>
<feature type="transmembrane region" description="Helical" evidence="6">
    <location>
        <begin position="452"/>
        <end position="469"/>
    </location>
</feature>
<keyword evidence="3 6" id="KW-1133">Transmembrane helix</keyword>
<proteinExistence type="predicted"/>
<reference evidence="8" key="1">
    <citation type="submission" date="2014-11" db="EMBL/GenBank/DDBJ databases">
        <authorList>
            <person name="Otto D Thomas"/>
            <person name="Naeem Raeece"/>
        </authorList>
    </citation>
    <scope>NUCLEOTIDE SEQUENCE</scope>
</reference>
<evidence type="ECO:0000256" key="1">
    <source>
        <dbReference type="ARBA" id="ARBA00004141"/>
    </source>
</evidence>
<dbReference type="PANTHER" id="PTHR22950:SF681">
    <property type="entry name" value="SH2 DOMAIN-CONTAINING PROTEIN"/>
    <property type="match status" value="1"/>
</dbReference>
<feature type="domain" description="Amino acid transporter transmembrane" evidence="7">
    <location>
        <begin position="193"/>
        <end position="496"/>
    </location>
</feature>
<feature type="transmembrane region" description="Helical" evidence="6">
    <location>
        <begin position="412"/>
        <end position="432"/>
    </location>
</feature>
<feature type="region of interest" description="Disordered" evidence="5">
    <location>
        <begin position="149"/>
        <end position="174"/>
    </location>
</feature>
<dbReference type="VEuPathDB" id="CryptoDB:Cvel_6347"/>
<dbReference type="AlphaFoldDB" id="A0A0G4HD08"/>
<comment type="subcellular location">
    <subcellularLocation>
        <location evidence="1">Membrane</location>
        <topology evidence="1">Multi-pass membrane protein</topology>
    </subcellularLocation>
</comment>
<organism evidence="8">
    <name type="scientific">Chromera velia CCMP2878</name>
    <dbReference type="NCBI Taxonomy" id="1169474"/>
    <lineage>
        <taxon>Eukaryota</taxon>
        <taxon>Sar</taxon>
        <taxon>Alveolata</taxon>
        <taxon>Colpodellida</taxon>
        <taxon>Chromeraceae</taxon>
        <taxon>Chromera</taxon>
    </lineage>
</organism>
<feature type="compositionally biased region" description="Low complexity" evidence="5">
    <location>
        <begin position="149"/>
        <end position="173"/>
    </location>
</feature>
<dbReference type="GO" id="GO:0015179">
    <property type="term" value="F:L-amino acid transmembrane transporter activity"/>
    <property type="evidence" value="ECO:0007669"/>
    <property type="project" value="TreeGrafter"/>
</dbReference>
<dbReference type="InterPro" id="IPR013057">
    <property type="entry name" value="AA_transpt_TM"/>
</dbReference>
<gene>
    <name evidence="8" type="ORF">Cvel_6347</name>
</gene>
<evidence type="ECO:0000256" key="4">
    <source>
        <dbReference type="ARBA" id="ARBA00023136"/>
    </source>
</evidence>
<evidence type="ECO:0000256" key="3">
    <source>
        <dbReference type="ARBA" id="ARBA00022989"/>
    </source>
</evidence>
<dbReference type="EMBL" id="CDMZ01002301">
    <property type="protein sequence ID" value="CEM41743.1"/>
    <property type="molecule type" value="Genomic_DNA"/>
</dbReference>
<keyword evidence="2 6" id="KW-0812">Transmembrane</keyword>
<dbReference type="PANTHER" id="PTHR22950">
    <property type="entry name" value="AMINO ACID TRANSPORTER"/>
    <property type="match status" value="1"/>
</dbReference>
<feature type="transmembrane region" description="Helical" evidence="6">
    <location>
        <begin position="281"/>
        <end position="302"/>
    </location>
</feature>
<feature type="transmembrane region" description="Helical" evidence="6">
    <location>
        <begin position="212"/>
        <end position="232"/>
    </location>
</feature>
<dbReference type="Pfam" id="PF01490">
    <property type="entry name" value="Aa_trans"/>
    <property type="match status" value="2"/>
</dbReference>
<keyword evidence="4 6" id="KW-0472">Membrane</keyword>
<feature type="region of interest" description="Disordered" evidence="5">
    <location>
        <begin position="513"/>
        <end position="578"/>
    </location>
</feature>